<comment type="caution">
    <text evidence="2">The sequence shown here is derived from an EMBL/GenBank/DDBJ whole genome shotgun (WGS) entry which is preliminary data.</text>
</comment>
<dbReference type="AlphaFoldDB" id="A0A7W7Y3I5"/>
<name>A0A7W7Y3I5_9BACT</name>
<sequence>MTDYSEYCPILRAMFSEDELRAISPYAVLQRDRDSGFINTMLFYMRETTFEIYSDSWIAQEQGMPLIIDYEREGITLVSKDEFMKYFAAHGISVTSQSGGMQHAADVSQRSKRSERNNHDHYSTR</sequence>
<feature type="compositionally biased region" description="Basic and acidic residues" evidence="1">
    <location>
        <begin position="112"/>
        <end position="125"/>
    </location>
</feature>
<keyword evidence="3" id="KW-1185">Reference proteome</keyword>
<accession>A0A7W7Y3I5</accession>
<reference evidence="2 3" key="1">
    <citation type="submission" date="2020-08" db="EMBL/GenBank/DDBJ databases">
        <title>Genomic Encyclopedia of Type Strains, Phase IV (KMG-IV): sequencing the most valuable type-strain genomes for metagenomic binning, comparative biology and taxonomic classification.</title>
        <authorList>
            <person name="Goeker M."/>
        </authorList>
    </citation>
    <scope>NUCLEOTIDE SEQUENCE [LARGE SCALE GENOMIC DNA]</scope>
    <source>
        <strain evidence="2 3">DSM 22071</strain>
    </source>
</reference>
<organism evidence="2 3">
    <name type="scientific">Desulfurispira natronophila</name>
    <dbReference type="NCBI Taxonomy" id="682562"/>
    <lineage>
        <taxon>Bacteria</taxon>
        <taxon>Pseudomonadati</taxon>
        <taxon>Chrysiogenota</taxon>
        <taxon>Chrysiogenia</taxon>
        <taxon>Chrysiogenales</taxon>
        <taxon>Chrysiogenaceae</taxon>
        <taxon>Desulfurispira</taxon>
    </lineage>
</organism>
<protein>
    <submittedName>
        <fullName evidence="2">Uncharacterized protein</fullName>
    </submittedName>
</protein>
<proteinExistence type="predicted"/>
<evidence type="ECO:0000313" key="2">
    <source>
        <dbReference type="EMBL" id="MBB5021353.1"/>
    </source>
</evidence>
<dbReference type="EMBL" id="JACHID010000003">
    <property type="protein sequence ID" value="MBB5021353.1"/>
    <property type="molecule type" value="Genomic_DNA"/>
</dbReference>
<gene>
    <name evidence="2" type="ORF">HNR37_000662</name>
</gene>
<evidence type="ECO:0000313" key="3">
    <source>
        <dbReference type="Proteomes" id="UP000528322"/>
    </source>
</evidence>
<dbReference type="RefSeq" id="WP_183729892.1">
    <property type="nucleotide sequence ID" value="NZ_JACHID010000003.1"/>
</dbReference>
<feature type="region of interest" description="Disordered" evidence="1">
    <location>
        <begin position="96"/>
        <end position="125"/>
    </location>
</feature>
<evidence type="ECO:0000256" key="1">
    <source>
        <dbReference type="SAM" id="MobiDB-lite"/>
    </source>
</evidence>
<dbReference type="Proteomes" id="UP000528322">
    <property type="component" value="Unassembled WGS sequence"/>
</dbReference>